<evidence type="ECO:0000313" key="2">
    <source>
        <dbReference type="EMBL" id="CAB4688382.1"/>
    </source>
</evidence>
<sequence length="101" mass="10439">MVGSPKNLPKTSPGPKRLGPVTAPTVVAQTTKPIDLPVLPGTGISVAAKRACSEVAEPAPSRKIPNRRRGNSRRLAALITVVAPVIARAAPVAREILLPLA</sequence>
<evidence type="ECO:0000256" key="1">
    <source>
        <dbReference type="SAM" id="MobiDB-lite"/>
    </source>
</evidence>
<protein>
    <submittedName>
        <fullName evidence="2">Unannotated protein</fullName>
    </submittedName>
</protein>
<dbReference type="EMBL" id="CAEZXL010000097">
    <property type="protein sequence ID" value="CAB4688382.1"/>
    <property type="molecule type" value="Genomic_DNA"/>
</dbReference>
<name>A0A6J6NQX0_9ZZZZ</name>
<feature type="region of interest" description="Disordered" evidence="1">
    <location>
        <begin position="1"/>
        <end position="21"/>
    </location>
</feature>
<accession>A0A6J6NQX0</accession>
<reference evidence="2" key="1">
    <citation type="submission" date="2020-05" db="EMBL/GenBank/DDBJ databases">
        <authorList>
            <person name="Chiriac C."/>
            <person name="Salcher M."/>
            <person name="Ghai R."/>
            <person name="Kavagutti S V."/>
        </authorList>
    </citation>
    <scope>NUCLEOTIDE SEQUENCE</scope>
</reference>
<proteinExistence type="predicted"/>
<dbReference type="AlphaFoldDB" id="A0A6J6NQX0"/>
<gene>
    <name evidence="2" type="ORF">UFOPK2373_00644</name>
</gene>
<organism evidence="2">
    <name type="scientific">freshwater metagenome</name>
    <dbReference type="NCBI Taxonomy" id="449393"/>
    <lineage>
        <taxon>unclassified sequences</taxon>
        <taxon>metagenomes</taxon>
        <taxon>ecological metagenomes</taxon>
    </lineage>
</organism>